<dbReference type="GO" id="GO:0030288">
    <property type="term" value="C:outer membrane-bounded periplasmic space"/>
    <property type="evidence" value="ECO:0007669"/>
    <property type="project" value="TreeGrafter"/>
</dbReference>
<keyword evidence="3" id="KW-1185">Reference proteome</keyword>
<protein>
    <submittedName>
        <fullName evidence="2">SpoIID/LytB domain-containing protein</fullName>
    </submittedName>
</protein>
<dbReference type="PANTHER" id="PTHR30032">
    <property type="entry name" value="N-ACETYLMURAMOYL-L-ALANINE AMIDASE-RELATED"/>
    <property type="match status" value="1"/>
</dbReference>
<dbReference type="Gene3D" id="3.30.70.1070">
    <property type="entry name" value="Sporulation related repeat"/>
    <property type="match status" value="1"/>
</dbReference>
<gene>
    <name evidence="2" type="ORF">GC093_22915</name>
</gene>
<evidence type="ECO:0000313" key="2">
    <source>
        <dbReference type="EMBL" id="NOU96052.1"/>
    </source>
</evidence>
<dbReference type="AlphaFoldDB" id="A0A972K4I8"/>
<reference evidence="2" key="1">
    <citation type="submission" date="2019-10" db="EMBL/GenBank/DDBJ databases">
        <title>Description of Paenibacillus glebae sp. nov.</title>
        <authorList>
            <person name="Carlier A."/>
            <person name="Qi S."/>
        </authorList>
    </citation>
    <scope>NUCLEOTIDE SEQUENCE</scope>
    <source>
        <strain evidence="2">LMG 31456</strain>
    </source>
</reference>
<dbReference type="EMBL" id="WHOD01000087">
    <property type="protein sequence ID" value="NOU96052.1"/>
    <property type="molecule type" value="Genomic_DNA"/>
</dbReference>
<name>A0A972K4I8_9BACL</name>
<evidence type="ECO:0000313" key="3">
    <source>
        <dbReference type="Proteomes" id="UP000641588"/>
    </source>
</evidence>
<dbReference type="NCBIfam" id="TIGR02669">
    <property type="entry name" value="SpoIID_LytB"/>
    <property type="match status" value="1"/>
</dbReference>
<dbReference type="InterPro" id="IPR036680">
    <property type="entry name" value="SPOR-like_sf"/>
</dbReference>
<feature type="domain" description="SPOR" evidence="1">
    <location>
        <begin position="113"/>
        <end position="192"/>
    </location>
</feature>
<dbReference type="InterPro" id="IPR013486">
    <property type="entry name" value="SpoIID/LytB"/>
</dbReference>
<dbReference type="InterPro" id="IPR051922">
    <property type="entry name" value="Bact_Sporulation_Assoc"/>
</dbReference>
<dbReference type="Pfam" id="PF05036">
    <property type="entry name" value="SPOR"/>
    <property type="match status" value="1"/>
</dbReference>
<dbReference type="InterPro" id="IPR013693">
    <property type="entry name" value="SpoIID/LytB_N"/>
</dbReference>
<accession>A0A972K4I8</accession>
<dbReference type="Proteomes" id="UP000641588">
    <property type="component" value="Unassembled WGS sequence"/>
</dbReference>
<dbReference type="PROSITE" id="PS51724">
    <property type="entry name" value="SPOR"/>
    <property type="match status" value="1"/>
</dbReference>
<dbReference type="Pfam" id="PF08486">
    <property type="entry name" value="SpoIID"/>
    <property type="match status" value="1"/>
</dbReference>
<comment type="caution">
    <text evidence="2">The sequence shown here is derived from an EMBL/GenBank/DDBJ whole genome shotgun (WGS) entry which is preliminary data.</text>
</comment>
<dbReference type="InterPro" id="IPR007730">
    <property type="entry name" value="SPOR-like_dom"/>
</dbReference>
<dbReference type="PANTHER" id="PTHR30032:SF4">
    <property type="entry name" value="AMIDASE ENHANCER"/>
    <property type="match status" value="1"/>
</dbReference>
<dbReference type="GO" id="GO:0030435">
    <property type="term" value="P:sporulation resulting in formation of a cellular spore"/>
    <property type="evidence" value="ECO:0007669"/>
    <property type="project" value="InterPro"/>
</dbReference>
<organism evidence="2 3">
    <name type="scientific">Paenibacillus foliorum</name>
    <dbReference type="NCBI Taxonomy" id="2654974"/>
    <lineage>
        <taxon>Bacteria</taxon>
        <taxon>Bacillati</taxon>
        <taxon>Bacillota</taxon>
        <taxon>Bacilli</taxon>
        <taxon>Bacillales</taxon>
        <taxon>Paenibacillaceae</taxon>
        <taxon>Paenibacillus</taxon>
    </lineage>
</organism>
<proteinExistence type="predicted"/>
<sequence>MLKNMRKLLPSINISKLWKEPVSLKRCLVIGCITSLGVGLGLMHPSGEGIGIAYAAAVPKLDAIRVALFLDTGKYAANTPAVTLSSDKGLDIALRSAVGSKPAFSMAEKMSVKASLDTHRVLLWETGEAAQVKALVQKLSDASIDAAMVKRTKQGKIAYQVSVGPYASKEAASAALTKLVALPAVGSLVKGYASAVTGPMHWNAGVYAAEAEAQQQAAAIGQAGIDADVAVLDVAAGMPAYAVLVAAASDAAELAAAKQQLSAVLPAVVLQPVDAAASYVLRRTELDDAPDSPAASTIERVLLGGPNVKLLVSPKTTETIKVMERFERTYRGAIELSRLNGKLAVVNELPFEQYVTSVVSSELSKEWPLEALKAQAVAARTYALKQGVKYQIAHVTDTTLDQAYKGAGAEFASALAAVSATQGEVLADKAGLITPLFSSNAGGMTAEPTEVWGNKVDYLKSAATPDDGAEKGKAIWYRIVLPNGKTGFIHSSYAKATGQKNAAGLIYYEATGTGVSVRSAPYVDNTANPAVFKVDIGDQFIVIDQAVESNAYSWIRGPFAADQLKEKVNTVLAQPIGGALEQLEVSARGASGRVTNMKANGQELKPAYPDAFRTLFNNLPSTRFEIEETGSYTIQGANGTVRKQTASSPKVVIAAGSGQAKESASSQIFVMGGNNKVRMTDQPSKFFFKGTGFGHGLGMSQWGAKGYAELGYDYKKILQTYYDGVSIIKE</sequence>
<evidence type="ECO:0000259" key="1">
    <source>
        <dbReference type="PROSITE" id="PS51724"/>
    </source>
</evidence>
<dbReference type="SUPFAM" id="SSF110997">
    <property type="entry name" value="Sporulation related repeat"/>
    <property type="match status" value="1"/>
</dbReference>
<dbReference type="GO" id="GO:0042834">
    <property type="term" value="F:peptidoglycan binding"/>
    <property type="evidence" value="ECO:0007669"/>
    <property type="project" value="InterPro"/>
</dbReference>